<evidence type="ECO:0000313" key="18">
    <source>
        <dbReference type="Proteomes" id="UP000031443"/>
    </source>
</evidence>
<comment type="cofactor">
    <cofactor evidence="14">
        <name>Zn(2+)</name>
        <dbReference type="ChEBI" id="CHEBI:29105"/>
    </cofactor>
</comment>
<evidence type="ECO:0000256" key="1">
    <source>
        <dbReference type="ARBA" id="ARBA00004141"/>
    </source>
</evidence>
<comment type="catalytic activity">
    <reaction evidence="11">
        <text>N-(9Z-octadecenoyl)-sphing-4-enine + H2O = sphing-4-enine + (9Z)-octadecenoate</text>
        <dbReference type="Rhea" id="RHEA:41299"/>
        <dbReference type="ChEBI" id="CHEBI:15377"/>
        <dbReference type="ChEBI" id="CHEBI:30823"/>
        <dbReference type="ChEBI" id="CHEBI:57756"/>
        <dbReference type="ChEBI" id="CHEBI:77996"/>
    </reaction>
    <physiologicalReaction direction="left-to-right" evidence="11">
        <dbReference type="Rhea" id="RHEA:41300"/>
    </physiologicalReaction>
</comment>
<evidence type="ECO:0000256" key="5">
    <source>
        <dbReference type="ARBA" id="ARBA00011891"/>
    </source>
</evidence>
<dbReference type="GO" id="GO:0017040">
    <property type="term" value="F:N-acylsphingosine amidohydrolase activity"/>
    <property type="evidence" value="ECO:0007669"/>
    <property type="project" value="UniProtKB-EC"/>
</dbReference>
<feature type="binding site" evidence="14">
    <location>
        <position position="220"/>
    </location>
    <ligand>
        <name>Zn(2+)</name>
        <dbReference type="ChEBI" id="CHEBI:29105"/>
        <note>catalytic</note>
    </ligand>
</feature>
<proteinExistence type="inferred from homology"/>
<evidence type="ECO:0000256" key="9">
    <source>
        <dbReference type="ARBA" id="ARBA00022989"/>
    </source>
</evidence>
<evidence type="ECO:0000256" key="10">
    <source>
        <dbReference type="ARBA" id="ARBA00023136"/>
    </source>
</evidence>
<feature type="transmembrane region" description="Helical" evidence="16">
    <location>
        <begin position="180"/>
        <end position="202"/>
    </location>
</feature>
<comment type="similarity">
    <text evidence="4">Belongs to the alkaline ceramidase family.</text>
</comment>
<keyword evidence="8" id="KW-0746">Sphingolipid metabolism</keyword>
<evidence type="ECO:0000256" key="4">
    <source>
        <dbReference type="ARBA" id="ARBA00009780"/>
    </source>
</evidence>
<sequence>MEVHMLAIDNGVQFPQSANEVQISLTIHFELYGWTANVTVTVGLGSWCFHMTLKYEMQHTPSIKAGLYRYICGQVYTRALHRRSCTTVAHLVTTRCAVGRAFAHQHNYSTSVRAVGLGSWCFHMTLKYEMQVSTNQQMRITLCRYECFKHKNSVNYPLLFVLITFSVIVSMIYLNLKEPVFHQIVYGALVSVIVLRSVYIVLWGLREKMPPVVGAVTQFHAWWHIFTGLGSYLHILLSGGHGIATFSSVLPSELDIKGSNRRASCNRRTFLEVELEHLPEAEAPQKTRKEGTDAEPSALPMSASHPPVSAGKDVVAPEGSVSPSRETLPSETLEEVPSVLTLPEAPLNPEATIGAGAIGENPGATERVLSSMFEEIEALDLTLVAQGEDDFLPANLDLGDITPPSFPHAPSPYLLLLLSPLKSP</sequence>
<dbReference type="STRING" id="8469.M7B8I8"/>
<organism evidence="17 18">
    <name type="scientific">Chelonia mydas</name>
    <name type="common">Green sea-turtle</name>
    <name type="synonym">Chelonia agassizi</name>
    <dbReference type="NCBI Taxonomy" id="8469"/>
    <lineage>
        <taxon>Eukaryota</taxon>
        <taxon>Metazoa</taxon>
        <taxon>Chordata</taxon>
        <taxon>Craniata</taxon>
        <taxon>Vertebrata</taxon>
        <taxon>Euteleostomi</taxon>
        <taxon>Archelosauria</taxon>
        <taxon>Testudinata</taxon>
        <taxon>Testudines</taxon>
        <taxon>Cryptodira</taxon>
        <taxon>Durocryptodira</taxon>
        <taxon>Americhelydia</taxon>
        <taxon>Chelonioidea</taxon>
        <taxon>Cheloniidae</taxon>
        <taxon>Chelonia</taxon>
    </lineage>
</organism>
<dbReference type="GO" id="GO:0071602">
    <property type="term" value="P:phytosphingosine biosynthetic process"/>
    <property type="evidence" value="ECO:0007669"/>
    <property type="project" value="TreeGrafter"/>
</dbReference>
<keyword evidence="18" id="KW-1185">Reference proteome</keyword>
<evidence type="ECO:0000313" key="17">
    <source>
        <dbReference type="EMBL" id="EMP34271.1"/>
    </source>
</evidence>
<feature type="transmembrane region" description="Helical" evidence="16">
    <location>
        <begin position="154"/>
        <end position="174"/>
    </location>
</feature>
<comment type="catalytic activity">
    <reaction evidence="13">
        <text>an N-acylsphinganine + H2O = sphinganine + a fatty acid</text>
        <dbReference type="Rhea" id="RHEA:33551"/>
        <dbReference type="ChEBI" id="CHEBI:15377"/>
        <dbReference type="ChEBI" id="CHEBI:28868"/>
        <dbReference type="ChEBI" id="CHEBI:31488"/>
        <dbReference type="ChEBI" id="CHEBI:57817"/>
    </reaction>
    <physiologicalReaction direction="left-to-right" evidence="13">
        <dbReference type="Rhea" id="RHEA:33552"/>
    </physiologicalReaction>
</comment>
<dbReference type="PANTHER" id="PTHR46187">
    <property type="entry name" value="ALKALINE CERAMIDASE 3"/>
    <property type="match status" value="1"/>
</dbReference>
<dbReference type="UniPathway" id="UPA00222"/>
<evidence type="ECO:0000256" key="13">
    <source>
        <dbReference type="ARBA" id="ARBA00049511"/>
    </source>
</evidence>
<dbReference type="Pfam" id="PF05875">
    <property type="entry name" value="Ceramidase"/>
    <property type="match status" value="1"/>
</dbReference>
<dbReference type="InterPro" id="IPR008901">
    <property type="entry name" value="ACER"/>
</dbReference>
<feature type="region of interest" description="Disordered" evidence="15">
    <location>
        <begin position="276"/>
        <end position="360"/>
    </location>
</feature>
<dbReference type="GO" id="GO:0005789">
    <property type="term" value="C:endoplasmic reticulum membrane"/>
    <property type="evidence" value="ECO:0007669"/>
    <property type="project" value="TreeGrafter"/>
</dbReference>
<gene>
    <name evidence="17" type="ORF">UY3_08561</name>
</gene>
<evidence type="ECO:0000256" key="14">
    <source>
        <dbReference type="PIRSR" id="PIRSR608901-2"/>
    </source>
</evidence>
<evidence type="ECO:0000256" key="6">
    <source>
        <dbReference type="ARBA" id="ARBA00022692"/>
    </source>
</evidence>
<feature type="binding site" evidence="14">
    <location>
        <position position="123"/>
    </location>
    <ligand>
        <name>Zn(2+)</name>
        <dbReference type="ChEBI" id="CHEBI:29105"/>
        <note>catalytic</note>
    </ligand>
</feature>
<comment type="pathway">
    <text evidence="3">Sphingolipid metabolism.</text>
</comment>
<keyword evidence="6 16" id="KW-0812">Transmembrane</keyword>
<evidence type="ECO:0000256" key="8">
    <source>
        <dbReference type="ARBA" id="ARBA00022919"/>
    </source>
</evidence>
<dbReference type="Proteomes" id="UP000031443">
    <property type="component" value="Unassembled WGS sequence"/>
</dbReference>
<dbReference type="EMBL" id="KB533022">
    <property type="protein sequence ID" value="EMP34271.1"/>
    <property type="molecule type" value="Genomic_DNA"/>
</dbReference>
<keyword evidence="7" id="KW-0378">Hydrolase</keyword>
<keyword evidence="9 16" id="KW-1133">Transmembrane helix</keyword>
<protein>
    <recommendedName>
        <fullName evidence="5">ceramidase</fullName>
        <ecNumber evidence="5">3.5.1.23</ecNumber>
    </recommendedName>
</protein>
<dbReference type="GO" id="GO:0006672">
    <property type="term" value="P:ceramide metabolic process"/>
    <property type="evidence" value="ECO:0007669"/>
    <property type="project" value="InterPro"/>
</dbReference>
<dbReference type="GO" id="GO:0046512">
    <property type="term" value="P:sphingosine biosynthetic process"/>
    <property type="evidence" value="ECO:0007669"/>
    <property type="project" value="UniProtKB-ARBA"/>
</dbReference>
<comment type="catalytic activity">
    <reaction evidence="12">
        <text>an N-acylsphing-4-enine + H2O = sphing-4-enine + a fatty acid</text>
        <dbReference type="Rhea" id="RHEA:20856"/>
        <dbReference type="ChEBI" id="CHEBI:15377"/>
        <dbReference type="ChEBI" id="CHEBI:28868"/>
        <dbReference type="ChEBI" id="CHEBI:52639"/>
        <dbReference type="ChEBI" id="CHEBI:57756"/>
        <dbReference type="EC" id="3.5.1.23"/>
    </reaction>
    <physiologicalReaction direction="left-to-right" evidence="12">
        <dbReference type="Rhea" id="RHEA:20857"/>
    </physiologicalReaction>
</comment>
<feature type="compositionally biased region" description="Polar residues" evidence="15">
    <location>
        <begin position="321"/>
        <end position="330"/>
    </location>
</feature>
<evidence type="ECO:0000256" key="11">
    <source>
        <dbReference type="ARBA" id="ARBA00047401"/>
    </source>
</evidence>
<dbReference type="EC" id="3.5.1.23" evidence="5"/>
<comment type="subcellular location">
    <subcellularLocation>
        <location evidence="1">Membrane</location>
        <topology evidence="1">Multi-pass membrane protein</topology>
    </subcellularLocation>
</comment>
<feature type="compositionally biased region" description="Basic and acidic residues" evidence="15">
    <location>
        <begin position="276"/>
        <end position="292"/>
    </location>
</feature>
<comment type="pathway">
    <text evidence="2">Lipid metabolism; sphingolipid metabolism.</text>
</comment>
<keyword evidence="14" id="KW-0862">Zinc</keyword>
<dbReference type="PANTHER" id="PTHR46187:SF3">
    <property type="entry name" value="ALKALINE CERAMIDASE 3"/>
    <property type="match status" value="1"/>
</dbReference>
<dbReference type="GO" id="GO:0046872">
    <property type="term" value="F:metal ion binding"/>
    <property type="evidence" value="ECO:0007669"/>
    <property type="project" value="UniProtKB-KW"/>
</dbReference>
<dbReference type="AlphaFoldDB" id="M7B8I8"/>
<name>M7B8I8_CHEMY</name>
<evidence type="ECO:0000256" key="16">
    <source>
        <dbReference type="SAM" id="Phobius"/>
    </source>
</evidence>
<evidence type="ECO:0000256" key="2">
    <source>
        <dbReference type="ARBA" id="ARBA00004760"/>
    </source>
</evidence>
<feature type="binding site" evidence="14">
    <location>
        <position position="224"/>
    </location>
    <ligand>
        <name>Zn(2+)</name>
        <dbReference type="ChEBI" id="CHEBI:29105"/>
        <note>catalytic</note>
    </ligand>
</feature>
<keyword evidence="14" id="KW-0479">Metal-binding</keyword>
<accession>M7B8I8</accession>
<keyword evidence="10 16" id="KW-0472">Membrane</keyword>
<evidence type="ECO:0000256" key="3">
    <source>
        <dbReference type="ARBA" id="ARBA00004991"/>
    </source>
</evidence>
<evidence type="ECO:0000256" key="7">
    <source>
        <dbReference type="ARBA" id="ARBA00022801"/>
    </source>
</evidence>
<reference evidence="18" key="1">
    <citation type="journal article" date="2013" name="Nat. Genet.">
        <title>The draft genomes of soft-shell turtle and green sea turtle yield insights into the development and evolution of the turtle-specific body plan.</title>
        <authorList>
            <person name="Wang Z."/>
            <person name="Pascual-Anaya J."/>
            <person name="Zadissa A."/>
            <person name="Li W."/>
            <person name="Niimura Y."/>
            <person name="Huang Z."/>
            <person name="Li C."/>
            <person name="White S."/>
            <person name="Xiong Z."/>
            <person name="Fang D."/>
            <person name="Wang B."/>
            <person name="Ming Y."/>
            <person name="Chen Y."/>
            <person name="Zheng Y."/>
            <person name="Kuraku S."/>
            <person name="Pignatelli M."/>
            <person name="Herrero J."/>
            <person name="Beal K."/>
            <person name="Nozawa M."/>
            <person name="Li Q."/>
            <person name="Wang J."/>
            <person name="Zhang H."/>
            <person name="Yu L."/>
            <person name="Shigenobu S."/>
            <person name="Wang J."/>
            <person name="Liu J."/>
            <person name="Flicek P."/>
            <person name="Searle S."/>
            <person name="Wang J."/>
            <person name="Kuratani S."/>
            <person name="Yin Y."/>
            <person name="Aken B."/>
            <person name="Zhang G."/>
            <person name="Irie N."/>
        </authorList>
    </citation>
    <scope>NUCLEOTIDE SEQUENCE [LARGE SCALE GENOMIC DNA]</scope>
</reference>
<evidence type="ECO:0000256" key="15">
    <source>
        <dbReference type="SAM" id="MobiDB-lite"/>
    </source>
</evidence>
<keyword evidence="8" id="KW-0443">Lipid metabolism</keyword>
<evidence type="ECO:0000256" key="12">
    <source>
        <dbReference type="ARBA" id="ARBA00048323"/>
    </source>
</evidence>